<accession>A0AAE7KM86</accession>
<name>A0AAE7KM86_CARRU</name>
<comment type="similarity">
    <text evidence="8">Belongs to the class-II pyridoxal-phosphate-dependent aminotransferase family.</text>
</comment>
<dbReference type="InterPro" id="IPR015422">
    <property type="entry name" value="PyrdxlP-dep_Trfase_small"/>
</dbReference>
<evidence type="ECO:0000256" key="8">
    <source>
        <dbReference type="RuleBase" id="RU003693"/>
    </source>
</evidence>
<dbReference type="RefSeq" id="WP_020915787.1">
    <property type="nucleotide sequence ID" value="NZ_CP012411.1"/>
</dbReference>
<protein>
    <recommendedName>
        <fullName evidence="3">histidinol-phosphate transaminase</fullName>
        <ecNumber evidence="3">2.6.1.9</ecNumber>
    </recommendedName>
</protein>
<comment type="pathway">
    <text evidence="2">Amino-acid biosynthesis; L-histidine biosynthesis; L-histidine from 5-phospho-alpha-D-ribose 1-diphosphate: step 7/9.</text>
</comment>
<dbReference type="GO" id="GO:0030170">
    <property type="term" value="F:pyridoxal phosphate binding"/>
    <property type="evidence" value="ECO:0007669"/>
    <property type="project" value="InterPro"/>
</dbReference>
<dbReference type="InterPro" id="IPR015424">
    <property type="entry name" value="PyrdxlP-dep_Trfase"/>
</dbReference>
<gene>
    <name evidence="10" type="ORF">FK493_00380</name>
</gene>
<dbReference type="EC" id="2.6.1.9" evidence="3"/>
<evidence type="ECO:0000256" key="6">
    <source>
        <dbReference type="ARBA" id="ARBA00022898"/>
    </source>
</evidence>
<comment type="cofactor">
    <cofactor evidence="1 8">
        <name>pyridoxal 5'-phosphate</name>
        <dbReference type="ChEBI" id="CHEBI:597326"/>
    </cofactor>
</comment>
<dbReference type="InterPro" id="IPR004839">
    <property type="entry name" value="Aminotransferase_I/II_large"/>
</dbReference>
<dbReference type="InterPro" id="IPR001917">
    <property type="entry name" value="Aminotrans_II_pyridoxalP_BS"/>
</dbReference>
<sequence>MIYFPGKRYYFGYKLNANENFFSTSKNIIFLVKIIAKNFEKLKFYPDSDNFYFTQIISKIYDLKKEEIFICNGSDEGLFFLFFLFKNFKIKIPKISYPFYNVYSNFNKIYTKKIKYKKIINFNNIVFPSPNSPYGIFFKKKEIIKKINKKNFIIIDEAYCEFYNMGYTKYININNNLIIVKTLSKSFSLAGSRIGIIFSNERIIKKLNFIKHCFNSYTIDTINNLIGIESIKDSNYLYYKMQKNNFFKLLLNFFFEKKNEGNFICIPKNIDFYFYFSKKYFFFRNYNSLLRITISNYFILKKIIKNYFLWS</sequence>
<dbReference type="GO" id="GO:0004400">
    <property type="term" value="F:histidinol-phosphate transaminase activity"/>
    <property type="evidence" value="ECO:0007669"/>
    <property type="project" value="UniProtKB-EC"/>
</dbReference>
<keyword evidence="5" id="KW-0808">Transferase</keyword>
<reference evidence="10 11" key="1">
    <citation type="submission" date="2019-06" db="EMBL/GenBank/DDBJ databases">
        <authorList>
            <person name="Petrone J.R."/>
            <person name="Munoz-Beristain A."/>
            <person name="Russell J.T."/>
            <person name="Rios-Glusberger P."/>
            <person name="Triplett E.W."/>
        </authorList>
    </citation>
    <scope>NUCLEOTIDE SEQUENCE [LARGE SCALE GENOMIC DNA]</scope>
    <source>
        <strain evidence="10">JRPAMB4</strain>
    </source>
</reference>
<feature type="domain" description="Aminotransferase class I/classII large" evidence="9">
    <location>
        <begin position="14"/>
        <end position="275"/>
    </location>
</feature>
<evidence type="ECO:0000256" key="1">
    <source>
        <dbReference type="ARBA" id="ARBA00001933"/>
    </source>
</evidence>
<dbReference type="Gene3D" id="3.90.1150.10">
    <property type="entry name" value="Aspartate Aminotransferase, domain 1"/>
    <property type="match status" value="1"/>
</dbReference>
<dbReference type="InterPro" id="IPR015421">
    <property type="entry name" value="PyrdxlP-dep_Trfase_major"/>
</dbReference>
<dbReference type="Gene3D" id="3.40.640.10">
    <property type="entry name" value="Type I PLP-dependent aspartate aminotransferase-like (Major domain)"/>
    <property type="match status" value="1"/>
</dbReference>
<keyword evidence="4 10" id="KW-0032">Aminotransferase</keyword>
<evidence type="ECO:0000256" key="2">
    <source>
        <dbReference type="ARBA" id="ARBA00005011"/>
    </source>
</evidence>
<keyword evidence="6 8" id="KW-0663">Pyridoxal phosphate</keyword>
<evidence type="ECO:0000256" key="5">
    <source>
        <dbReference type="ARBA" id="ARBA00022679"/>
    </source>
</evidence>
<evidence type="ECO:0000313" key="11">
    <source>
        <dbReference type="Proteomes" id="UP000510930"/>
    </source>
</evidence>
<evidence type="ECO:0000259" key="9">
    <source>
        <dbReference type="Pfam" id="PF00155"/>
    </source>
</evidence>
<dbReference type="PROSITE" id="PS00599">
    <property type="entry name" value="AA_TRANSFER_CLASS_2"/>
    <property type="match status" value="1"/>
</dbReference>
<evidence type="ECO:0000256" key="7">
    <source>
        <dbReference type="ARBA" id="ARBA00047481"/>
    </source>
</evidence>
<comment type="catalytic activity">
    <reaction evidence="7">
        <text>L-histidinol phosphate + 2-oxoglutarate = 3-(imidazol-4-yl)-2-oxopropyl phosphate + L-glutamate</text>
        <dbReference type="Rhea" id="RHEA:23744"/>
        <dbReference type="ChEBI" id="CHEBI:16810"/>
        <dbReference type="ChEBI" id="CHEBI:29985"/>
        <dbReference type="ChEBI" id="CHEBI:57766"/>
        <dbReference type="ChEBI" id="CHEBI:57980"/>
        <dbReference type="EC" id="2.6.1.9"/>
    </reaction>
</comment>
<dbReference type="SUPFAM" id="SSF53383">
    <property type="entry name" value="PLP-dependent transferases"/>
    <property type="match status" value="1"/>
</dbReference>
<evidence type="ECO:0000256" key="4">
    <source>
        <dbReference type="ARBA" id="ARBA00022576"/>
    </source>
</evidence>
<dbReference type="Pfam" id="PF00155">
    <property type="entry name" value="Aminotran_1_2"/>
    <property type="match status" value="1"/>
</dbReference>
<dbReference type="EMBL" id="CP041245">
    <property type="protein sequence ID" value="QLK14041.1"/>
    <property type="molecule type" value="Genomic_DNA"/>
</dbReference>
<evidence type="ECO:0000256" key="3">
    <source>
        <dbReference type="ARBA" id="ARBA00012748"/>
    </source>
</evidence>
<dbReference type="AlphaFoldDB" id="A0AAE7KM86"/>
<dbReference type="PANTHER" id="PTHR42885">
    <property type="entry name" value="HISTIDINOL-PHOSPHATE AMINOTRANSFERASE-RELATED"/>
    <property type="match status" value="1"/>
</dbReference>
<evidence type="ECO:0000313" key="10">
    <source>
        <dbReference type="EMBL" id="QLK14041.1"/>
    </source>
</evidence>
<dbReference type="PANTHER" id="PTHR42885:SF2">
    <property type="entry name" value="HISTIDINOL-PHOSPHATE AMINOTRANSFERASE"/>
    <property type="match status" value="1"/>
</dbReference>
<dbReference type="Proteomes" id="UP000510930">
    <property type="component" value="Chromosome"/>
</dbReference>
<proteinExistence type="inferred from homology"/>
<organism evidence="10 11">
    <name type="scientific">Carsonella ruddii</name>
    <dbReference type="NCBI Taxonomy" id="114186"/>
    <lineage>
        <taxon>Bacteria</taxon>
        <taxon>Pseudomonadati</taxon>
        <taxon>Pseudomonadota</taxon>
        <taxon>Gammaproteobacteria</taxon>
        <taxon>Oceanospirillales</taxon>
        <taxon>Halomonadaceae</taxon>
        <taxon>Zymobacter group</taxon>
        <taxon>Candidatus Carsonella</taxon>
    </lineage>
</organism>